<comment type="subunit">
    <text evidence="11">Component of the mitochondrial contact site and cristae organizing system (MICOS) complex.</text>
</comment>
<name>A0ABR0TTT4_AURPU</name>
<keyword evidence="7 11" id="KW-0496">Mitochondrion</keyword>
<comment type="caution">
    <text evidence="12">The sequence shown here is derived from an EMBL/GenBank/DDBJ whole genome shotgun (WGS) entry which is preliminary data.</text>
</comment>
<evidence type="ECO:0000256" key="10">
    <source>
        <dbReference type="ARBA" id="ARBA00032985"/>
    </source>
</evidence>
<evidence type="ECO:0000256" key="6">
    <source>
        <dbReference type="ARBA" id="ARBA00022989"/>
    </source>
</evidence>
<evidence type="ECO:0000313" key="12">
    <source>
        <dbReference type="EMBL" id="KAK6007903.1"/>
    </source>
</evidence>
<evidence type="ECO:0000256" key="5">
    <source>
        <dbReference type="ARBA" id="ARBA00022692"/>
    </source>
</evidence>
<evidence type="ECO:0000256" key="2">
    <source>
        <dbReference type="ARBA" id="ARBA00004370"/>
    </source>
</evidence>
<keyword evidence="13" id="KW-1185">Reference proteome</keyword>
<keyword evidence="5 11" id="KW-0812">Transmembrane</keyword>
<sequence>MDGTAPRARMNLESSVFGRNFVGSQQSQLLIPAFALSQTHFCYFSDNQSDLVVVMGFTTGFIGGIALTSSLFYISLNLHERNRLYQSNLLRQQSNLLRNITDPQPKEPSQTARHLVPGLADRLKYRWNTELEAAVRKVQHFNWDQWRREAEDKVAGVFSKGLGSAVDEAEKKTT</sequence>
<dbReference type="Pfam" id="PF17050">
    <property type="entry name" value="AIM5"/>
    <property type="match status" value="1"/>
</dbReference>
<keyword evidence="8 11" id="KW-0472">Membrane</keyword>
<evidence type="ECO:0000313" key="13">
    <source>
        <dbReference type="Proteomes" id="UP001341245"/>
    </source>
</evidence>
<evidence type="ECO:0000256" key="9">
    <source>
        <dbReference type="ARBA" id="ARBA00032159"/>
    </source>
</evidence>
<evidence type="ECO:0000256" key="4">
    <source>
        <dbReference type="ARBA" id="ARBA00018170"/>
    </source>
</evidence>
<keyword evidence="6 11" id="KW-1133">Transmembrane helix</keyword>
<evidence type="ECO:0000256" key="7">
    <source>
        <dbReference type="ARBA" id="ARBA00023128"/>
    </source>
</evidence>
<protein>
    <recommendedName>
        <fullName evidence="4 11">MICOS complex subunit MIC12</fullName>
    </recommendedName>
    <alternativeName>
        <fullName evidence="10 11">Altered inheritance of mitochondria protein 5, mitochondrial</fullName>
    </alternativeName>
    <alternativeName>
        <fullName evidence="9 11">Found in mitochondrial proteome protein 51</fullName>
    </alternativeName>
</protein>
<comment type="similarity">
    <text evidence="3 11">Belongs to the MICOS complex subunit Mic12 family.</text>
</comment>
<gene>
    <name evidence="12" type="ORF">QM012_004717</name>
</gene>
<evidence type="ECO:0000256" key="11">
    <source>
        <dbReference type="RuleBase" id="RU363010"/>
    </source>
</evidence>
<reference evidence="12 13" key="1">
    <citation type="submission" date="2023-11" db="EMBL/GenBank/DDBJ databases">
        <title>Draft genome sequence and annotation of the polyextremotolerant black yeast-like fungus Aureobasidium pullulans NRRL 62042.</title>
        <authorList>
            <person name="Dielentheis-Frenken M.R.E."/>
            <person name="Wibberg D."/>
            <person name="Blank L.M."/>
            <person name="Tiso T."/>
        </authorList>
    </citation>
    <scope>NUCLEOTIDE SEQUENCE [LARGE SCALE GENOMIC DNA]</scope>
    <source>
        <strain evidence="12 13">NRRL 62042</strain>
    </source>
</reference>
<evidence type="ECO:0000256" key="1">
    <source>
        <dbReference type="ARBA" id="ARBA00002689"/>
    </source>
</evidence>
<feature type="transmembrane region" description="Helical" evidence="11">
    <location>
        <begin position="51"/>
        <end position="74"/>
    </location>
</feature>
<accession>A0ABR0TTT4</accession>
<comment type="subcellular location">
    <subcellularLocation>
        <location evidence="2">Membrane</location>
    </subcellularLocation>
    <subcellularLocation>
        <location evidence="11">Mitochondrion inner membrane</location>
        <topology evidence="11">Single-pass membrane protein</topology>
    </subcellularLocation>
</comment>
<proteinExistence type="inferred from homology"/>
<evidence type="ECO:0000256" key="8">
    <source>
        <dbReference type="ARBA" id="ARBA00023136"/>
    </source>
</evidence>
<keyword evidence="11" id="KW-0999">Mitochondrion inner membrane</keyword>
<organism evidence="12 13">
    <name type="scientific">Aureobasidium pullulans</name>
    <name type="common">Black yeast</name>
    <name type="synonym">Pullularia pullulans</name>
    <dbReference type="NCBI Taxonomy" id="5580"/>
    <lineage>
        <taxon>Eukaryota</taxon>
        <taxon>Fungi</taxon>
        <taxon>Dikarya</taxon>
        <taxon>Ascomycota</taxon>
        <taxon>Pezizomycotina</taxon>
        <taxon>Dothideomycetes</taxon>
        <taxon>Dothideomycetidae</taxon>
        <taxon>Dothideales</taxon>
        <taxon>Saccotheciaceae</taxon>
        <taxon>Aureobasidium</taxon>
    </lineage>
</organism>
<evidence type="ECO:0000256" key="3">
    <source>
        <dbReference type="ARBA" id="ARBA00009188"/>
    </source>
</evidence>
<comment type="function">
    <text evidence="1 11">Component of the MICOS complex, a large protein complex of the mitochondrial inner membrane that plays crucial roles in the maintenance of crista junctions, inner membrane architecture, and formation of contact sites to the outer membrane.</text>
</comment>
<dbReference type="InterPro" id="IPR031463">
    <property type="entry name" value="Mic12"/>
</dbReference>
<dbReference type="Proteomes" id="UP001341245">
    <property type="component" value="Unassembled WGS sequence"/>
</dbReference>
<dbReference type="EMBL" id="JASGXD010000002">
    <property type="protein sequence ID" value="KAK6007903.1"/>
    <property type="molecule type" value="Genomic_DNA"/>
</dbReference>